<organism evidence="1 2">
    <name type="scientific">Niastella vici</name>
    <dbReference type="NCBI Taxonomy" id="1703345"/>
    <lineage>
        <taxon>Bacteria</taxon>
        <taxon>Pseudomonadati</taxon>
        <taxon>Bacteroidota</taxon>
        <taxon>Chitinophagia</taxon>
        <taxon>Chitinophagales</taxon>
        <taxon>Chitinophagaceae</taxon>
        <taxon>Niastella</taxon>
    </lineage>
</organism>
<dbReference type="EMBL" id="LVYD01000047">
    <property type="protein sequence ID" value="OQP63077.1"/>
    <property type="molecule type" value="Genomic_DNA"/>
</dbReference>
<dbReference type="OrthoDB" id="821958at2"/>
<evidence type="ECO:0000313" key="1">
    <source>
        <dbReference type="EMBL" id="OQP63077.1"/>
    </source>
</evidence>
<sequence length="211" mass="22877">MGKMKNGILDAFSGTIGRVVGTSWRGVAVMRSKAHSRKNANTPKQQEQKAKFKVAADFTQTIHDLLILGFRDQAVQMTGANYGLSLILTEAIDGTYPDFKIAYDRVKISKGLLLNVEGLAVTSPKAGAILFTWTGTDENNREKPTDVAILVAHCPDLNRTVFKSIGSRDSMSGELPVPKFAGKVAHTWITFVSANGKFIANSEYIGTVNVS</sequence>
<dbReference type="Proteomes" id="UP000192796">
    <property type="component" value="Unassembled WGS sequence"/>
</dbReference>
<dbReference type="STRING" id="1703345.A3860_03640"/>
<reference evidence="1 2" key="1">
    <citation type="submission" date="2016-03" db="EMBL/GenBank/DDBJ databases">
        <title>Niastella vici sp. nov., isolated from farmland soil.</title>
        <authorList>
            <person name="Chen L."/>
            <person name="Wang D."/>
            <person name="Yang S."/>
            <person name="Wang G."/>
        </authorList>
    </citation>
    <scope>NUCLEOTIDE SEQUENCE [LARGE SCALE GENOMIC DNA]</scope>
    <source>
        <strain evidence="1 2">DJ57</strain>
    </source>
</reference>
<comment type="caution">
    <text evidence="1">The sequence shown here is derived from an EMBL/GenBank/DDBJ whole genome shotgun (WGS) entry which is preliminary data.</text>
</comment>
<dbReference type="InterPro" id="IPR046233">
    <property type="entry name" value="DUF6266"/>
</dbReference>
<protein>
    <submittedName>
        <fullName evidence="1">Uncharacterized protein</fullName>
    </submittedName>
</protein>
<evidence type="ECO:0000313" key="2">
    <source>
        <dbReference type="Proteomes" id="UP000192796"/>
    </source>
</evidence>
<gene>
    <name evidence="1" type="ORF">A3860_03640</name>
</gene>
<accession>A0A1V9FXK6</accession>
<proteinExistence type="predicted"/>
<keyword evidence="2" id="KW-1185">Reference proteome</keyword>
<dbReference type="RefSeq" id="WP_081148089.1">
    <property type="nucleotide sequence ID" value="NZ_LVYD01000047.1"/>
</dbReference>
<dbReference type="AlphaFoldDB" id="A0A1V9FXK6"/>
<dbReference type="Pfam" id="PF19781">
    <property type="entry name" value="DUF6266"/>
    <property type="match status" value="1"/>
</dbReference>
<name>A0A1V9FXK6_9BACT</name>